<dbReference type="AlphaFoldDB" id="A0A172WIZ1"/>
<dbReference type="Proteomes" id="UP000076969">
    <property type="component" value="Chromosome"/>
</dbReference>
<keyword evidence="2" id="KW-1185">Reference proteome</keyword>
<accession>A0A172WIZ1</accession>
<organism evidence="1 2">
    <name type="scientific">Thermococcus piezophilus</name>
    <dbReference type="NCBI Taxonomy" id="1712654"/>
    <lineage>
        <taxon>Archaea</taxon>
        <taxon>Methanobacteriati</taxon>
        <taxon>Methanobacteriota</taxon>
        <taxon>Thermococci</taxon>
        <taxon>Thermococcales</taxon>
        <taxon>Thermococcaceae</taxon>
        <taxon>Thermococcus</taxon>
    </lineage>
</organism>
<proteinExistence type="predicted"/>
<evidence type="ECO:0000313" key="1">
    <source>
        <dbReference type="EMBL" id="ANF23367.1"/>
    </source>
</evidence>
<reference evidence="2" key="1">
    <citation type="journal article" date="2016" name="Syst. Appl. Microbiol.">
        <title>Thermococcus piezophilus sp. nov., a novel hyperthermophilic and piezophilic archaeon with a broad pressure range for growth, isolated from a deepest hydrothermal vent at the Mid-Cayman Rise.</title>
        <authorList>
            <person name="Dalmasso C."/>
            <person name="Oger P."/>
            <person name="Selva G."/>
            <person name="Courtine D."/>
            <person name="L'Haridon S."/>
            <person name="Garlaschelli A."/>
            <person name="Roussel E."/>
            <person name="Miyazaki J."/>
            <person name="Reveillaud J."/>
            <person name="Jebbar M."/>
            <person name="Takai K."/>
            <person name="Maignien L."/>
            <person name="Alain K."/>
        </authorList>
    </citation>
    <scope>NUCLEOTIDE SEQUENCE [LARGE SCALE GENOMIC DNA]</scope>
    <source>
        <strain evidence="2">CDGS</strain>
    </source>
</reference>
<dbReference type="KEGG" id="tpie:A7C91_09435"/>
<name>A0A172WIZ1_9EURY</name>
<protein>
    <submittedName>
        <fullName evidence="1">Uncharacterized protein</fullName>
    </submittedName>
</protein>
<gene>
    <name evidence="1" type="ORF">A7C91_09435</name>
</gene>
<evidence type="ECO:0000313" key="2">
    <source>
        <dbReference type="Proteomes" id="UP000076969"/>
    </source>
</evidence>
<sequence>MVVDLYGEIKMLLTTQGFPVKLEDIKEHNEETWENYRPGADIPAEGYWGQSKENIRCNGYQA</sequence>
<dbReference type="EMBL" id="CP015520">
    <property type="protein sequence ID" value="ANF23367.1"/>
    <property type="molecule type" value="Genomic_DNA"/>
</dbReference>